<dbReference type="AlphaFoldDB" id="A0A9D9G3R7"/>
<reference evidence="1" key="1">
    <citation type="journal article" date="2021" name="Front. Mar. Sci.">
        <title>Genomes of Diverse Isolates of Prochlorococcus High-Light-Adapted Clade II in the Western Pacific Ocean.</title>
        <authorList>
            <person name="Yan W."/>
            <person name="Feng X."/>
            <person name="Zhang W."/>
            <person name="Nawaz M.Z."/>
            <person name="Luo T."/>
            <person name="Zhang R."/>
            <person name="Jiao N."/>
        </authorList>
    </citation>
    <scope>NUCLEOTIDE SEQUENCE</scope>
    <source>
        <strain evidence="1">CUG1433</strain>
    </source>
</reference>
<dbReference type="InterPro" id="IPR008929">
    <property type="entry name" value="Chondroitin_lyas"/>
</dbReference>
<dbReference type="EMBL" id="JAEPLN010000001">
    <property type="protein sequence ID" value="MBO6971808.1"/>
    <property type="molecule type" value="Genomic_DNA"/>
</dbReference>
<evidence type="ECO:0000313" key="2">
    <source>
        <dbReference type="Proteomes" id="UP000668060"/>
    </source>
</evidence>
<protein>
    <submittedName>
        <fullName evidence="1">Uncharacterized protein</fullName>
    </submittedName>
</protein>
<gene>
    <name evidence="1" type="ORF">JJ842_07775</name>
</gene>
<dbReference type="Gene3D" id="1.50.10.100">
    <property type="entry name" value="Chondroitin AC/alginate lyase"/>
    <property type="match status" value="1"/>
</dbReference>
<dbReference type="Proteomes" id="UP000668060">
    <property type="component" value="Unassembled WGS sequence"/>
</dbReference>
<name>A0A9D9G3R7_PROMR</name>
<proteinExistence type="predicted"/>
<accession>A0A9D9G3R7</accession>
<sequence length="322" mass="37968">MRLINFLKVRIDENIFLYPTQLIFPSIIYHKKLDKVKLKTPNKKIIKNSFSGRILIDHGIVKAEIQDNWLLDSSDEEISYLPRRLFWLIYELTKLNNPNITLLDNYLNKFISYFYDSNYIKYLPPYILSECISNIILFNRAKNKSWIIKDNFHNNFAILACKSLVSNIEFRGSFSTCNHLINNFRALYLSSRLIQRNKDNSFFLVFWEKIKKKVFIKSGKIADGSVHYHFLITRWLFEICICAYELNDYEILNKVNPYLKSNLEIVGYLSRADVLPLFGDLSPDCPVEWLLPIANYVKESCPYSAVGNGTKGWDRIWSFENF</sequence>
<evidence type="ECO:0000313" key="1">
    <source>
        <dbReference type="EMBL" id="MBO6971808.1"/>
    </source>
</evidence>
<organism evidence="1 2">
    <name type="scientific">Prochlorococcus marinus CUG1433</name>
    <dbReference type="NCBI Taxonomy" id="2774506"/>
    <lineage>
        <taxon>Bacteria</taxon>
        <taxon>Bacillati</taxon>
        <taxon>Cyanobacteriota</taxon>
        <taxon>Cyanophyceae</taxon>
        <taxon>Synechococcales</taxon>
        <taxon>Prochlorococcaceae</taxon>
        <taxon>Prochlorococcus</taxon>
    </lineage>
</organism>
<comment type="caution">
    <text evidence="1">The sequence shown here is derived from an EMBL/GenBank/DDBJ whole genome shotgun (WGS) entry which is preliminary data.</text>
</comment>